<feature type="non-terminal residue" evidence="1">
    <location>
        <position position="1"/>
    </location>
</feature>
<comment type="caution">
    <text evidence="1">The sequence shown here is derived from an EMBL/GenBank/DDBJ whole genome shotgun (WGS) entry which is preliminary data.</text>
</comment>
<dbReference type="EMBL" id="LXQA010810175">
    <property type="protein sequence ID" value="MCI72077.1"/>
    <property type="molecule type" value="Genomic_DNA"/>
</dbReference>
<proteinExistence type="predicted"/>
<name>A0A392UHA3_9FABA</name>
<evidence type="ECO:0000313" key="2">
    <source>
        <dbReference type="Proteomes" id="UP000265520"/>
    </source>
</evidence>
<organism evidence="1 2">
    <name type="scientific">Trifolium medium</name>
    <dbReference type="NCBI Taxonomy" id="97028"/>
    <lineage>
        <taxon>Eukaryota</taxon>
        <taxon>Viridiplantae</taxon>
        <taxon>Streptophyta</taxon>
        <taxon>Embryophyta</taxon>
        <taxon>Tracheophyta</taxon>
        <taxon>Spermatophyta</taxon>
        <taxon>Magnoliopsida</taxon>
        <taxon>eudicotyledons</taxon>
        <taxon>Gunneridae</taxon>
        <taxon>Pentapetalae</taxon>
        <taxon>rosids</taxon>
        <taxon>fabids</taxon>
        <taxon>Fabales</taxon>
        <taxon>Fabaceae</taxon>
        <taxon>Papilionoideae</taxon>
        <taxon>50 kb inversion clade</taxon>
        <taxon>NPAAA clade</taxon>
        <taxon>Hologalegina</taxon>
        <taxon>IRL clade</taxon>
        <taxon>Trifolieae</taxon>
        <taxon>Trifolium</taxon>
    </lineage>
</organism>
<reference evidence="1 2" key="1">
    <citation type="journal article" date="2018" name="Front. Plant Sci.">
        <title>Red Clover (Trifolium pratense) and Zigzag Clover (T. medium) - A Picture of Genomic Similarities and Differences.</title>
        <authorList>
            <person name="Dluhosova J."/>
            <person name="Istvanek J."/>
            <person name="Nedelnik J."/>
            <person name="Repkova J."/>
        </authorList>
    </citation>
    <scope>NUCLEOTIDE SEQUENCE [LARGE SCALE GENOMIC DNA]</scope>
    <source>
        <strain evidence="2">cv. 10/8</strain>
        <tissue evidence="1">Leaf</tissue>
    </source>
</reference>
<sequence>CKDEGEVAARRLFINPHCIPSLQSLVVDGSLRAQRMHYFSCSIGAAAHSFISFC</sequence>
<protein>
    <submittedName>
        <fullName evidence="1">U-box domain-containing protein 13-like</fullName>
    </submittedName>
</protein>
<dbReference type="AlphaFoldDB" id="A0A392UHA3"/>
<accession>A0A392UHA3</accession>
<evidence type="ECO:0000313" key="1">
    <source>
        <dbReference type="EMBL" id="MCI72077.1"/>
    </source>
</evidence>
<keyword evidence="2" id="KW-1185">Reference proteome</keyword>
<dbReference type="Proteomes" id="UP000265520">
    <property type="component" value="Unassembled WGS sequence"/>
</dbReference>